<protein>
    <submittedName>
        <fullName evidence="6">Putative U1 small nuclear ribonucleoprotein</fullName>
    </submittedName>
</protein>
<dbReference type="PROSITE" id="PS50102">
    <property type="entry name" value="RRM"/>
    <property type="match status" value="1"/>
</dbReference>
<evidence type="ECO:0000313" key="7">
    <source>
        <dbReference type="Proteomes" id="UP000038009"/>
    </source>
</evidence>
<dbReference type="InterPro" id="IPR051183">
    <property type="entry name" value="U1_U11-U12_snRNP_70-35kDa"/>
</dbReference>
<dbReference type="AlphaFoldDB" id="A0A0N0P5T1"/>
<sequence length="295" mass="32066">MGSASEEAPALQKRAAALQRIEEHIAWKRAFFQARPPPPPIGQLHRRQQGVTKGHSCHAAFQWALAVHQRAEDGAKGTDEGGPGSSAVMSAPAFPAFSSDTNSSTLAPASKQEAWAAQLHGEMERRNPSTDLNVRSDPTRTVIMANLHPDTAEEDLRHFADQFGRVVSVRIVRHHKTRKSRRYAFVEFGLAGEARKALQFHRKKRLRGHAIIIDKEKGRTAVGFLPKRMAAAESFLAAQAAPNGGHATALAEETRTAPAASDHREGAAEPATLPRSAPLPIPDDDDDFLNSILNS</sequence>
<dbReference type="SMART" id="SM00360">
    <property type="entry name" value="RRM"/>
    <property type="match status" value="1"/>
</dbReference>
<proteinExistence type="predicted"/>
<name>A0A0N0P5T1_LEPSE</name>
<accession>A0A0N0P5T1</accession>
<comment type="subcellular location">
    <subcellularLocation>
        <location evidence="1">Nucleus</location>
    </subcellularLocation>
</comment>
<dbReference type="VEuPathDB" id="TriTrypDB:Lsey_0114_0110"/>
<dbReference type="InterPro" id="IPR000504">
    <property type="entry name" value="RRM_dom"/>
</dbReference>
<organism evidence="6 7">
    <name type="scientific">Leptomonas seymouri</name>
    <dbReference type="NCBI Taxonomy" id="5684"/>
    <lineage>
        <taxon>Eukaryota</taxon>
        <taxon>Discoba</taxon>
        <taxon>Euglenozoa</taxon>
        <taxon>Kinetoplastea</taxon>
        <taxon>Metakinetoplastina</taxon>
        <taxon>Trypanosomatida</taxon>
        <taxon>Trypanosomatidae</taxon>
        <taxon>Leishmaniinae</taxon>
        <taxon>Leptomonas</taxon>
    </lineage>
</organism>
<dbReference type="InterPro" id="IPR012677">
    <property type="entry name" value="Nucleotide-bd_a/b_plait_sf"/>
</dbReference>
<comment type="caution">
    <text evidence="6">The sequence shown here is derived from an EMBL/GenBank/DDBJ whole genome shotgun (WGS) entry which is preliminary data.</text>
</comment>
<dbReference type="Proteomes" id="UP000038009">
    <property type="component" value="Unassembled WGS sequence"/>
</dbReference>
<dbReference type="PANTHER" id="PTHR13952:SF6">
    <property type="entry name" value="U11_U12 SMALL NUCLEAR RIBONUCLEOPROTEIN 35 KDA PROTEIN"/>
    <property type="match status" value="1"/>
</dbReference>
<dbReference type="EMBL" id="LJSK01000114">
    <property type="protein sequence ID" value="KPI86826.1"/>
    <property type="molecule type" value="Genomic_DNA"/>
</dbReference>
<evidence type="ECO:0000313" key="6">
    <source>
        <dbReference type="EMBL" id="KPI86826.1"/>
    </source>
</evidence>
<keyword evidence="7" id="KW-1185">Reference proteome</keyword>
<dbReference type="Pfam" id="PF00076">
    <property type="entry name" value="RRM_1"/>
    <property type="match status" value="1"/>
</dbReference>
<evidence type="ECO:0000256" key="1">
    <source>
        <dbReference type="ARBA" id="ARBA00004123"/>
    </source>
</evidence>
<dbReference type="OrthoDB" id="4207594at2759"/>
<dbReference type="GO" id="GO:0017069">
    <property type="term" value="F:snRNA binding"/>
    <property type="evidence" value="ECO:0007669"/>
    <property type="project" value="TreeGrafter"/>
</dbReference>
<keyword evidence="6" id="KW-0687">Ribonucleoprotein</keyword>
<reference evidence="6 7" key="1">
    <citation type="journal article" date="2015" name="PLoS Pathog.">
        <title>Leptomonas seymouri: Adaptations to the Dixenous Life Cycle Analyzed by Genome Sequencing, Transcriptome Profiling and Co-infection with Leishmania donovani.</title>
        <authorList>
            <person name="Kraeva N."/>
            <person name="Butenko A."/>
            <person name="Hlavacova J."/>
            <person name="Kostygov A."/>
            <person name="Myskova J."/>
            <person name="Grybchuk D."/>
            <person name="Lestinova T."/>
            <person name="Votypka J."/>
            <person name="Volf P."/>
            <person name="Opperdoes F."/>
            <person name="Flegontov P."/>
            <person name="Lukes J."/>
            <person name="Yurchenko V."/>
        </authorList>
    </citation>
    <scope>NUCLEOTIDE SEQUENCE [LARGE SCALE GENOMIC DNA]</scope>
    <source>
        <strain evidence="6 7">ATCC 30220</strain>
    </source>
</reference>
<evidence type="ECO:0000259" key="5">
    <source>
        <dbReference type="PROSITE" id="PS50102"/>
    </source>
</evidence>
<keyword evidence="3" id="KW-0694">RNA-binding</keyword>
<gene>
    <name evidence="6" type="ORF">ABL78_4103</name>
</gene>
<dbReference type="PANTHER" id="PTHR13952">
    <property type="entry name" value="U1 SMALL NUCLEAR RIBONUCLEOPROTEIN 70 KD"/>
    <property type="match status" value="1"/>
</dbReference>
<feature type="compositionally biased region" description="Polar residues" evidence="4">
    <location>
        <begin position="98"/>
        <end position="107"/>
    </location>
</feature>
<dbReference type="OMA" id="VRIVRHH"/>
<dbReference type="GO" id="GO:0003729">
    <property type="term" value="F:mRNA binding"/>
    <property type="evidence" value="ECO:0007669"/>
    <property type="project" value="TreeGrafter"/>
</dbReference>
<evidence type="ECO:0000256" key="2">
    <source>
        <dbReference type="ARBA" id="ARBA00023242"/>
    </source>
</evidence>
<feature type="region of interest" description="Disordered" evidence="4">
    <location>
        <begin position="246"/>
        <end position="286"/>
    </location>
</feature>
<keyword evidence="2" id="KW-0539">Nucleus</keyword>
<feature type="domain" description="RRM" evidence="5">
    <location>
        <begin position="140"/>
        <end position="218"/>
    </location>
</feature>
<dbReference type="Gene3D" id="3.30.70.330">
    <property type="match status" value="1"/>
</dbReference>
<dbReference type="GO" id="GO:0000398">
    <property type="term" value="P:mRNA splicing, via spliceosome"/>
    <property type="evidence" value="ECO:0007669"/>
    <property type="project" value="TreeGrafter"/>
</dbReference>
<dbReference type="InterPro" id="IPR035979">
    <property type="entry name" value="RBD_domain_sf"/>
</dbReference>
<evidence type="ECO:0000256" key="4">
    <source>
        <dbReference type="SAM" id="MobiDB-lite"/>
    </source>
</evidence>
<dbReference type="SUPFAM" id="SSF54928">
    <property type="entry name" value="RNA-binding domain, RBD"/>
    <property type="match status" value="1"/>
</dbReference>
<dbReference type="GO" id="GO:0071011">
    <property type="term" value="C:precatalytic spliceosome"/>
    <property type="evidence" value="ECO:0007669"/>
    <property type="project" value="TreeGrafter"/>
</dbReference>
<evidence type="ECO:0000256" key="3">
    <source>
        <dbReference type="PROSITE-ProRule" id="PRU00176"/>
    </source>
</evidence>
<feature type="region of interest" description="Disordered" evidence="4">
    <location>
        <begin position="71"/>
        <end position="113"/>
    </location>
</feature>